<keyword evidence="2" id="KW-1185">Reference proteome</keyword>
<accession>A0ACB9J2X8</accession>
<name>A0ACB9J2X8_9ASTR</name>
<dbReference type="Proteomes" id="UP001056120">
    <property type="component" value="Linkage Group LG05"/>
</dbReference>
<gene>
    <name evidence="1" type="ORF">L1987_14189</name>
</gene>
<comment type="caution">
    <text evidence="1">The sequence shown here is derived from an EMBL/GenBank/DDBJ whole genome shotgun (WGS) entry which is preliminary data.</text>
</comment>
<reference evidence="2" key="1">
    <citation type="journal article" date="2022" name="Mol. Ecol. Resour.">
        <title>The genomes of chicory, endive, great burdock and yacon provide insights into Asteraceae palaeo-polyploidization history and plant inulin production.</title>
        <authorList>
            <person name="Fan W."/>
            <person name="Wang S."/>
            <person name="Wang H."/>
            <person name="Wang A."/>
            <person name="Jiang F."/>
            <person name="Liu H."/>
            <person name="Zhao H."/>
            <person name="Xu D."/>
            <person name="Zhang Y."/>
        </authorList>
    </citation>
    <scope>NUCLEOTIDE SEQUENCE [LARGE SCALE GENOMIC DNA]</scope>
    <source>
        <strain evidence="2">cv. Yunnan</strain>
    </source>
</reference>
<proteinExistence type="predicted"/>
<evidence type="ECO:0000313" key="1">
    <source>
        <dbReference type="EMBL" id="KAI3814549.1"/>
    </source>
</evidence>
<dbReference type="EMBL" id="CM042022">
    <property type="protein sequence ID" value="KAI3814549.1"/>
    <property type="molecule type" value="Genomic_DNA"/>
</dbReference>
<protein>
    <submittedName>
        <fullName evidence="1">Uncharacterized protein</fullName>
    </submittedName>
</protein>
<sequence length="200" mass="22300">MENGNDGGDGGVNQNISCDDVISKLKDDGDFDRLRIKIIRKIKENEELRKSIVSIVKQSEAINCPGAENTKPRQLSDAIHQEVGGKLNEHISAVLWEMIRSPDGMKTEITETVESVYDKLSRPKRARVDREPQEHPGFSRVSHQIEVINPVAVDNLPMEEQQKEVIHRSVQVLENDGSRDANHEQGDGSDEDLDAPPGFG</sequence>
<evidence type="ECO:0000313" key="2">
    <source>
        <dbReference type="Proteomes" id="UP001056120"/>
    </source>
</evidence>
<reference evidence="1 2" key="2">
    <citation type="journal article" date="2022" name="Mol. Ecol. Resour.">
        <title>The genomes of chicory, endive, great burdock and yacon provide insights into Asteraceae paleo-polyploidization history and plant inulin production.</title>
        <authorList>
            <person name="Fan W."/>
            <person name="Wang S."/>
            <person name="Wang H."/>
            <person name="Wang A."/>
            <person name="Jiang F."/>
            <person name="Liu H."/>
            <person name="Zhao H."/>
            <person name="Xu D."/>
            <person name="Zhang Y."/>
        </authorList>
    </citation>
    <scope>NUCLEOTIDE SEQUENCE [LARGE SCALE GENOMIC DNA]</scope>
    <source>
        <strain evidence="2">cv. Yunnan</strain>
        <tissue evidence="1">Leaves</tissue>
    </source>
</reference>
<organism evidence="1 2">
    <name type="scientific">Smallanthus sonchifolius</name>
    <dbReference type="NCBI Taxonomy" id="185202"/>
    <lineage>
        <taxon>Eukaryota</taxon>
        <taxon>Viridiplantae</taxon>
        <taxon>Streptophyta</taxon>
        <taxon>Embryophyta</taxon>
        <taxon>Tracheophyta</taxon>
        <taxon>Spermatophyta</taxon>
        <taxon>Magnoliopsida</taxon>
        <taxon>eudicotyledons</taxon>
        <taxon>Gunneridae</taxon>
        <taxon>Pentapetalae</taxon>
        <taxon>asterids</taxon>
        <taxon>campanulids</taxon>
        <taxon>Asterales</taxon>
        <taxon>Asteraceae</taxon>
        <taxon>Asteroideae</taxon>
        <taxon>Heliantheae alliance</taxon>
        <taxon>Millerieae</taxon>
        <taxon>Smallanthus</taxon>
    </lineage>
</organism>